<dbReference type="GO" id="GO:0000166">
    <property type="term" value="F:nucleotide binding"/>
    <property type="evidence" value="ECO:0007669"/>
    <property type="project" value="InterPro"/>
</dbReference>
<dbReference type="Gene3D" id="3.40.50.720">
    <property type="entry name" value="NAD(P)-binding Rossmann-like Domain"/>
    <property type="match status" value="1"/>
</dbReference>
<feature type="domain" description="Gfo/Idh/MocA-like oxidoreductase N-terminal" evidence="1">
    <location>
        <begin position="55"/>
        <end position="137"/>
    </location>
</feature>
<proteinExistence type="predicted"/>
<evidence type="ECO:0000259" key="1">
    <source>
        <dbReference type="Pfam" id="PF01408"/>
    </source>
</evidence>
<dbReference type="SUPFAM" id="SSF51735">
    <property type="entry name" value="NAD(P)-binding Rossmann-fold domains"/>
    <property type="match status" value="1"/>
</dbReference>
<sequence>MTPEKMLNIGIIGMSPGNAHPYSWSSIINGQYDHQRMADAGYPAVGDYLRANRDTLGIPGARVSHVWTQDTQISRDIALHSGIPGVVDSLEEMVGQVDAVILGRDDPESHVKMAHPFLEAGIPIFIDKPLAFTRKDLDYFEQQHVSGRFLMSCSSMRYSGECRSLKSELGGLGPLHLVTAVGKKDWKKYGVHLVEALFSSLDDPQPQWVQHLGERHQSVVLIGFEGGLKATVQVFQDICGTFQLSFFGSEGWRLVEIKNSYAMFRENMSEFIRSVEEGSPRLDFAKTRSIIQTVIAAQESYEKDGKVISLR</sequence>
<dbReference type="AlphaFoldDB" id="A0A1H7B847"/>
<name>A0A1H7B847_9BACT</name>
<dbReference type="STRING" id="1416801.SAMN05192553_11088"/>
<dbReference type="InterPro" id="IPR036291">
    <property type="entry name" value="NAD(P)-bd_dom_sf"/>
</dbReference>
<evidence type="ECO:0000313" key="3">
    <source>
        <dbReference type="Proteomes" id="UP000199403"/>
    </source>
</evidence>
<accession>A0A1H7B847</accession>
<dbReference type="Proteomes" id="UP000199403">
    <property type="component" value="Unassembled WGS sequence"/>
</dbReference>
<reference evidence="3" key="1">
    <citation type="submission" date="2016-10" db="EMBL/GenBank/DDBJ databases">
        <authorList>
            <person name="Varghese N."/>
            <person name="Submissions S."/>
        </authorList>
    </citation>
    <scope>NUCLEOTIDE SEQUENCE [LARGE SCALE GENOMIC DNA]</scope>
    <source>
        <strain evidence="3">IBRC-M 10761</strain>
    </source>
</reference>
<dbReference type="InterPro" id="IPR000683">
    <property type="entry name" value="Gfo/Idh/MocA-like_OxRdtase_N"/>
</dbReference>
<gene>
    <name evidence="2" type="ORF">SAMN05192553_11088</name>
</gene>
<dbReference type="RefSeq" id="WP_244891259.1">
    <property type="nucleotide sequence ID" value="NZ_FNZH01000010.1"/>
</dbReference>
<evidence type="ECO:0000313" key="2">
    <source>
        <dbReference type="EMBL" id="SEJ73869.1"/>
    </source>
</evidence>
<dbReference type="Pfam" id="PF01408">
    <property type="entry name" value="GFO_IDH_MocA"/>
    <property type="match status" value="1"/>
</dbReference>
<organism evidence="2 3">
    <name type="scientific">Cyclobacterium xiamenense</name>
    <dbReference type="NCBI Taxonomy" id="1297121"/>
    <lineage>
        <taxon>Bacteria</taxon>
        <taxon>Pseudomonadati</taxon>
        <taxon>Bacteroidota</taxon>
        <taxon>Cytophagia</taxon>
        <taxon>Cytophagales</taxon>
        <taxon>Cyclobacteriaceae</taxon>
        <taxon>Cyclobacterium</taxon>
    </lineage>
</organism>
<dbReference type="EMBL" id="FNZH01000010">
    <property type="protein sequence ID" value="SEJ73869.1"/>
    <property type="molecule type" value="Genomic_DNA"/>
</dbReference>
<keyword evidence="3" id="KW-1185">Reference proteome</keyword>
<protein>
    <submittedName>
        <fullName evidence="2">Predicted dehydrogenase</fullName>
    </submittedName>
</protein>